<sequence length="453" mass="51023">MDEAEAKFKESVPASDHWKTKAPYKVHDPQDGFKTRYEASCHCGKVQFQLSREEPLDSKLCHCTTCQTQHAAPFQWAAIFHKDDINFTHGHHDLEWYDPTEKSIEHKLPCKVRCSFCHSPIMDEGRNMILLFPSLVHLKTDADKAKFKPRLHMFYGQRVMDIPDGLPKWSGINDESDLIEDSPPEEVKAFERKREEKRKEKFEKGLQDSPPAASPHPHGEVDPDQLYTVRSIIDERAREYRIDWEDDPVTGEAFEPTWEPKGNVTKLAVKEWNGVKARRARERTQQAQQTREERPTEPVASRASSAGPARTSKTRTQTKTQAIPKPPPRTDGLQKAPQESEAVPEIVESQSADLGDSLPDSPLFEPIVEPSDPPSSYLAGEYQTIPSSSQAAPTSDHPLPASSAPVVSGEQSRSLRASGGQQQSFWKARRRSRSKRGDCRDAGSAEEHCPGFD</sequence>
<dbReference type="AlphaFoldDB" id="A0A4U0XVW6"/>
<dbReference type="EMBL" id="NAJQ01000067">
    <property type="protein sequence ID" value="TKA80596.1"/>
    <property type="molecule type" value="Genomic_DNA"/>
</dbReference>
<dbReference type="InterPro" id="IPR006913">
    <property type="entry name" value="CENP-V/GFA"/>
</dbReference>
<protein>
    <recommendedName>
        <fullName evidence="6">CENP-V/GFA domain-containing protein</fullName>
    </recommendedName>
</protein>
<dbReference type="PANTHER" id="PTHR33337">
    <property type="entry name" value="GFA DOMAIN-CONTAINING PROTEIN"/>
    <property type="match status" value="1"/>
</dbReference>
<evidence type="ECO:0000256" key="5">
    <source>
        <dbReference type="SAM" id="MobiDB-lite"/>
    </source>
</evidence>
<dbReference type="OrthoDB" id="9970124at2759"/>
<feature type="compositionally biased region" description="Basic and acidic residues" evidence="5">
    <location>
        <begin position="191"/>
        <end position="206"/>
    </location>
</feature>
<dbReference type="PANTHER" id="PTHR33337:SF40">
    <property type="entry name" value="CENP-V_GFA DOMAIN-CONTAINING PROTEIN-RELATED"/>
    <property type="match status" value="1"/>
</dbReference>
<name>A0A4U0XVW6_9PEZI</name>
<keyword evidence="3" id="KW-0862">Zinc</keyword>
<feature type="region of interest" description="Disordered" evidence="5">
    <location>
        <begin position="269"/>
        <end position="453"/>
    </location>
</feature>
<feature type="domain" description="CENP-V/GFA" evidence="6">
    <location>
        <begin position="37"/>
        <end position="170"/>
    </location>
</feature>
<comment type="caution">
    <text evidence="7">The sequence shown here is derived from an EMBL/GenBank/DDBJ whole genome shotgun (WGS) entry which is preliminary data.</text>
</comment>
<organism evidence="7 8">
    <name type="scientific">Friedmanniomyces simplex</name>
    <dbReference type="NCBI Taxonomy" id="329884"/>
    <lineage>
        <taxon>Eukaryota</taxon>
        <taxon>Fungi</taxon>
        <taxon>Dikarya</taxon>
        <taxon>Ascomycota</taxon>
        <taxon>Pezizomycotina</taxon>
        <taxon>Dothideomycetes</taxon>
        <taxon>Dothideomycetidae</taxon>
        <taxon>Mycosphaerellales</taxon>
        <taxon>Teratosphaeriaceae</taxon>
        <taxon>Friedmanniomyces</taxon>
    </lineage>
</organism>
<feature type="compositionally biased region" description="Polar residues" evidence="5">
    <location>
        <begin position="384"/>
        <end position="393"/>
    </location>
</feature>
<dbReference type="InterPro" id="IPR011057">
    <property type="entry name" value="Mss4-like_sf"/>
</dbReference>
<evidence type="ECO:0000256" key="3">
    <source>
        <dbReference type="ARBA" id="ARBA00022833"/>
    </source>
</evidence>
<feature type="compositionally biased region" description="Low complexity" evidence="5">
    <location>
        <begin position="309"/>
        <end position="322"/>
    </location>
</feature>
<evidence type="ECO:0000256" key="1">
    <source>
        <dbReference type="ARBA" id="ARBA00005495"/>
    </source>
</evidence>
<dbReference type="PROSITE" id="PS51891">
    <property type="entry name" value="CENP_V_GFA"/>
    <property type="match status" value="1"/>
</dbReference>
<feature type="compositionally biased region" description="Basic and acidic residues" evidence="5">
    <location>
        <begin position="435"/>
        <end position="453"/>
    </location>
</feature>
<dbReference type="Pfam" id="PF04828">
    <property type="entry name" value="GFA"/>
    <property type="match status" value="1"/>
</dbReference>
<dbReference type="GO" id="GO:0016846">
    <property type="term" value="F:carbon-sulfur lyase activity"/>
    <property type="evidence" value="ECO:0007669"/>
    <property type="project" value="InterPro"/>
</dbReference>
<reference evidence="7 8" key="1">
    <citation type="submission" date="2017-03" db="EMBL/GenBank/DDBJ databases">
        <title>Genomes of endolithic fungi from Antarctica.</title>
        <authorList>
            <person name="Coleine C."/>
            <person name="Masonjones S."/>
            <person name="Stajich J.E."/>
        </authorList>
    </citation>
    <scope>NUCLEOTIDE SEQUENCE [LARGE SCALE GENOMIC DNA]</scope>
    <source>
        <strain evidence="7 8">CCFEE 5184</strain>
    </source>
</reference>
<evidence type="ECO:0000256" key="2">
    <source>
        <dbReference type="ARBA" id="ARBA00022723"/>
    </source>
</evidence>
<accession>A0A4U0XVW6</accession>
<dbReference type="GO" id="GO:0046872">
    <property type="term" value="F:metal ion binding"/>
    <property type="evidence" value="ECO:0007669"/>
    <property type="project" value="UniProtKB-KW"/>
</dbReference>
<evidence type="ECO:0000259" key="6">
    <source>
        <dbReference type="PROSITE" id="PS51891"/>
    </source>
</evidence>
<gene>
    <name evidence="7" type="ORF">B0A55_02912</name>
</gene>
<dbReference type="CDD" id="cd00024">
    <property type="entry name" value="CD_CSD"/>
    <property type="match status" value="1"/>
</dbReference>
<keyword evidence="4" id="KW-0456">Lyase</keyword>
<comment type="similarity">
    <text evidence="1">Belongs to the Gfa family.</text>
</comment>
<dbReference type="Gene3D" id="2.40.50.40">
    <property type="match status" value="1"/>
</dbReference>
<evidence type="ECO:0000313" key="8">
    <source>
        <dbReference type="Proteomes" id="UP000309340"/>
    </source>
</evidence>
<dbReference type="STRING" id="329884.A0A4U0XVW6"/>
<feature type="compositionally biased region" description="Polar residues" evidence="5">
    <location>
        <begin position="409"/>
        <end position="425"/>
    </location>
</feature>
<evidence type="ECO:0000313" key="7">
    <source>
        <dbReference type="EMBL" id="TKA80596.1"/>
    </source>
</evidence>
<dbReference type="SUPFAM" id="SSF51316">
    <property type="entry name" value="Mss4-like"/>
    <property type="match status" value="1"/>
</dbReference>
<keyword evidence="8" id="KW-1185">Reference proteome</keyword>
<dbReference type="Proteomes" id="UP000309340">
    <property type="component" value="Unassembled WGS sequence"/>
</dbReference>
<evidence type="ECO:0000256" key="4">
    <source>
        <dbReference type="ARBA" id="ARBA00023239"/>
    </source>
</evidence>
<proteinExistence type="inferred from homology"/>
<dbReference type="Gene3D" id="3.90.1590.10">
    <property type="entry name" value="glutathione-dependent formaldehyde- activating enzyme (gfa)"/>
    <property type="match status" value="1"/>
</dbReference>
<keyword evidence="2" id="KW-0479">Metal-binding</keyword>
<feature type="region of interest" description="Disordered" evidence="5">
    <location>
        <begin position="191"/>
        <end position="226"/>
    </location>
</feature>